<evidence type="ECO:0000313" key="3">
    <source>
        <dbReference type="Proteomes" id="UP000735302"/>
    </source>
</evidence>
<evidence type="ECO:0000256" key="1">
    <source>
        <dbReference type="SAM" id="MobiDB-lite"/>
    </source>
</evidence>
<organism evidence="2 3">
    <name type="scientific">Plakobranchus ocellatus</name>
    <dbReference type="NCBI Taxonomy" id="259542"/>
    <lineage>
        <taxon>Eukaryota</taxon>
        <taxon>Metazoa</taxon>
        <taxon>Spiralia</taxon>
        <taxon>Lophotrochozoa</taxon>
        <taxon>Mollusca</taxon>
        <taxon>Gastropoda</taxon>
        <taxon>Heterobranchia</taxon>
        <taxon>Euthyneura</taxon>
        <taxon>Panpulmonata</taxon>
        <taxon>Sacoglossa</taxon>
        <taxon>Placobranchoidea</taxon>
        <taxon>Plakobranchidae</taxon>
        <taxon>Plakobranchus</taxon>
    </lineage>
</organism>
<dbReference type="Proteomes" id="UP000735302">
    <property type="component" value="Unassembled WGS sequence"/>
</dbReference>
<comment type="caution">
    <text evidence="2">The sequence shown here is derived from an EMBL/GenBank/DDBJ whole genome shotgun (WGS) entry which is preliminary data.</text>
</comment>
<gene>
    <name evidence="2" type="ORF">PoB_005686700</name>
</gene>
<accession>A0AAV4CGE5</accession>
<feature type="compositionally biased region" description="Basic and acidic residues" evidence="1">
    <location>
        <begin position="46"/>
        <end position="55"/>
    </location>
</feature>
<feature type="region of interest" description="Disordered" evidence="1">
    <location>
        <begin position="45"/>
        <end position="150"/>
    </location>
</feature>
<dbReference type="EMBL" id="BLXT01006233">
    <property type="protein sequence ID" value="GFO30362.1"/>
    <property type="molecule type" value="Genomic_DNA"/>
</dbReference>
<name>A0AAV4CGE5_9GAST</name>
<evidence type="ECO:0000313" key="2">
    <source>
        <dbReference type="EMBL" id="GFO30362.1"/>
    </source>
</evidence>
<reference evidence="2 3" key="1">
    <citation type="journal article" date="2021" name="Elife">
        <title>Chloroplast acquisition without the gene transfer in kleptoplastic sea slugs, Plakobranchus ocellatus.</title>
        <authorList>
            <person name="Maeda T."/>
            <person name="Takahashi S."/>
            <person name="Yoshida T."/>
            <person name="Shimamura S."/>
            <person name="Takaki Y."/>
            <person name="Nagai Y."/>
            <person name="Toyoda A."/>
            <person name="Suzuki Y."/>
            <person name="Arimoto A."/>
            <person name="Ishii H."/>
            <person name="Satoh N."/>
            <person name="Nishiyama T."/>
            <person name="Hasebe M."/>
            <person name="Maruyama T."/>
            <person name="Minagawa J."/>
            <person name="Obokata J."/>
            <person name="Shigenobu S."/>
        </authorList>
    </citation>
    <scope>NUCLEOTIDE SEQUENCE [LARGE SCALE GENOMIC DNA]</scope>
</reference>
<protein>
    <submittedName>
        <fullName evidence="2">Uncharacterized protein</fullName>
    </submittedName>
</protein>
<dbReference type="AlphaFoldDB" id="A0AAV4CGE5"/>
<keyword evidence="3" id="KW-1185">Reference proteome</keyword>
<sequence length="150" mass="17097">MILRFYTGCTDCAAGIHAANMHPRSIDEATTHILKYQFNNAAVYGPREDDHKSEATIRAVQSRDAYNGGRPPAHEDYRRQYAPSQRPRAYSPEWALQRSHASSPEWAGRGGHSPGRERTPPWESQERRYSMSPAMRESSHLSTRSRRRGS</sequence>
<proteinExistence type="predicted"/>
<feature type="compositionally biased region" description="Basic and acidic residues" evidence="1">
    <location>
        <begin position="114"/>
        <end position="129"/>
    </location>
</feature>